<evidence type="ECO:0000256" key="1">
    <source>
        <dbReference type="SAM" id="MobiDB-lite"/>
    </source>
</evidence>
<name>A0A3L8RZH7_CHLGU</name>
<evidence type="ECO:0000313" key="2">
    <source>
        <dbReference type="EMBL" id="RLV91737.1"/>
    </source>
</evidence>
<accession>A0A3L8RZH7</accession>
<dbReference type="EMBL" id="QUSF01000107">
    <property type="protein sequence ID" value="RLV91737.1"/>
    <property type="molecule type" value="Genomic_DNA"/>
</dbReference>
<proteinExistence type="predicted"/>
<keyword evidence="3" id="KW-1185">Reference proteome</keyword>
<sequence>MPRNSRLGELALARPLNSLFPFCADSNPSIPEALANPPPELPAEPAGRELHNHLLLDIDNDTESTAL</sequence>
<gene>
    <name evidence="2" type="ORF">DV515_00014028</name>
</gene>
<dbReference type="Proteomes" id="UP000276834">
    <property type="component" value="Unassembled WGS sequence"/>
</dbReference>
<reference evidence="2 3" key="1">
    <citation type="journal article" date="2018" name="Proc. R. Soc. B">
        <title>A non-coding region near Follistatin controls head colour polymorphism in the Gouldian finch.</title>
        <authorList>
            <person name="Toomey M.B."/>
            <person name="Marques C.I."/>
            <person name="Andrade P."/>
            <person name="Araujo P.M."/>
            <person name="Sabatino S."/>
            <person name="Gazda M.A."/>
            <person name="Afonso S."/>
            <person name="Lopes R.J."/>
            <person name="Corbo J.C."/>
            <person name="Carneiro M."/>
        </authorList>
    </citation>
    <scope>NUCLEOTIDE SEQUENCE [LARGE SCALE GENOMIC DNA]</scope>
    <source>
        <strain evidence="2">Red01</strain>
        <tissue evidence="2">Muscle</tissue>
    </source>
</reference>
<dbReference type="AlphaFoldDB" id="A0A3L8RZH7"/>
<protein>
    <submittedName>
        <fullName evidence="2">Uncharacterized protein</fullName>
    </submittedName>
</protein>
<organism evidence="2 3">
    <name type="scientific">Chloebia gouldiae</name>
    <name type="common">Gouldian finch</name>
    <name type="synonym">Erythrura gouldiae</name>
    <dbReference type="NCBI Taxonomy" id="44316"/>
    <lineage>
        <taxon>Eukaryota</taxon>
        <taxon>Metazoa</taxon>
        <taxon>Chordata</taxon>
        <taxon>Craniata</taxon>
        <taxon>Vertebrata</taxon>
        <taxon>Euteleostomi</taxon>
        <taxon>Archelosauria</taxon>
        <taxon>Archosauria</taxon>
        <taxon>Dinosauria</taxon>
        <taxon>Saurischia</taxon>
        <taxon>Theropoda</taxon>
        <taxon>Coelurosauria</taxon>
        <taxon>Aves</taxon>
        <taxon>Neognathae</taxon>
        <taxon>Neoaves</taxon>
        <taxon>Telluraves</taxon>
        <taxon>Australaves</taxon>
        <taxon>Passeriformes</taxon>
        <taxon>Passeroidea</taxon>
        <taxon>Passeridae</taxon>
        <taxon>Chloebia</taxon>
    </lineage>
</organism>
<feature type="compositionally biased region" description="Basic and acidic residues" evidence="1">
    <location>
        <begin position="46"/>
        <end position="56"/>
    </location>
</feature>
<comment type="caution">
    <text evidence="2">The sequence shown here is derived from an EMBL/GenBank/DDBJ whole genome shotgun (WGS) entry which is preliminary data.</text>
</comment>
<evidence type="ECO:0000313" key="3">
    <source>
        <dbReference type="Proteomes" id="UP000276834"/>
    </source>
</evidence>
<feature type="compositionally biased region" description="Acidic residues" evidence="1">
    <location>
        <begin position="58"/>
        <end position="67"/>
    </location>
</feature>
<feature type="region of interest" description="Disordered" evidence="1">
    <location>
        <begin position="31"/>
        <end position="67"/>
    </location>
</feature>
<dbReference type="STRING" id="44316.ENSEGOP00005016839"/>